<organism evidence="2 3">
    <name type="scientific">Papilio machaon</name>
    <name type="common">Old World swallowtail butterfly</name>
    <dbReference type="NCBI Taxonomy" id="76193"/>
    <lineage>
        <taxon>Eukaryota</taxon>
        <taxon>Metazoa</taxon>
        <taxon>Ecdysozoa</taxon>
        <taxon>Arthropoda</taxon>
        <taxon>Hexapoda</taxon>
        <taxon>Insecta</taxon>
        <taxon>Pterygota</taxon>
        <taxon>Neoptera</taxon>
        <taxon>Endopterygota</taxon>
        <taxon>Lepidoptera</taxon>
        <taxon>Glossata</taxon>
        <taxon>Ditrysia</taxon>
        <taxon>Papilionoidea</taxon>
        <taxon>Papilionidae</taxon>
        <taxon>Papilioninae</taxon>
        <taxon>Papilio</taxon>
    </lineage>
</organism>
<name>A0A0N0PEF3_PAPMA</name>
<dbReference type="EMBL" id="KQ459805">
    <property type="protein sequence ID" value="KPJ19904.1"/>
    <property type="molecule type" value="Genomic_DNA"/>
</dbReference>
<protein>
    <submittedName>
        <fullName evidence="2">Uncharacterized protein</fullName>
    </submittedName>
</protein>
<dbReference type="AlphaFoldDB" id="A0A0N0PEF3"/>
<dbReference type="InParanoid" id="A0A0N0PEF3"/>
<evidence type="ECO:0000313" key="3">
    <source>
        <dbReference type="Proteomes" id="UP000053240"/>
    </source>
</evidence>
<feature type="region of interest" description="Disordered" evidence="1">
    <location>
        <begin position="1"/>
        <end position="44"/>
    </location>
</feature>
<gene>
    <name evidence="2" type="ORF">RR48_02332</name>
</gene>
<accession>A0A0N0PEF3</accession>
<keyword evidence="3" id="KW-1185">Reference proteome</keyword>
<sequence>MTGVEQMPDISIPKATVTSRRKREYHQDFKRITKCQTQTNRENN</sequence>
<proteinExistence type="predicted"/>
<feature type="compositionally biased region" description="Polar residues" evidence="1">
    <location>
        <begin position="34"/>
        <end position="44"/>
    </location>
</feature>
<evidence type="ECO:0000313" key="2">
    <source>
        <dbReference type="EMBL" id="KPJ19904.1"/>
    </source>
</evidence>
<evidence type="ECO:0000256" key="1">
    <source>
        <dbReference type="SAM" id="MobiDB-lite"/>
    </source>
</evidence>
<reference evidence="2 3" key="1">
    <citation type="journal article" date="2015" name="Nat. Commun.">
        <title>Outbred genome sequencing and CRISPR/Cas9 gene editing in butterflies.</title>
        <authorList>
            <person name="Li X."/>
            <person name="Fan D."/>
            <person name="Zhang W."/>
            <person name="Liu G."/>
            <person name="Zhang L."/>
            <person name="Zhao L."/>
            <person name="Fang X."/>
            <person name="Chen L."/>
            <person name="Dong Y."/>
            <person name="Chen Y."/>
            <person name="Ding Y."/>
            <person name="Zhao R."/>
            <person name="Feng M."/>
            <person name="Zhu Y."/>
            <person name="Feng Y."/>
            <person name="Jiang X."/>
            <person name="Zhu D."/>
            <person name="Xiang H."/>
            <person name="Feng X."/>
            <person name="Li S."/>
            <person name="Wang J."/>
            <person name="Zhang G."/>
            <person name="Kronforst M.R."/>
            <person name="Wang W."/>
        </authorList>
    </citation>
    <scope>NUCLEOTIDE SEQUENCE [LARGE SCALE GENOMIC DNA]</scope>
    <source>
        <strain evidence="2">Ya'a_city_454_Pm</strain>
        <tissue evidence="2">Whole body</tissue>
    </source>
</reference>
<dbReference type="Proteomes" id="UP000053240">
    <property type="component" value="Unassembled WGS sequence"/>
</dbReference>